<proteinExistence type="inferred from homology"/>
<dbReference type="STRING" id="5288.A0A5C5G130"/>
<evidence type="ECO:0000256" key="3">
    <source>
        <dbReference type="PIRSR" id="PIRSR001112-1"/>
    </source>
</evidence>
<evidence type="ECO:0000313" key="6">
    <source>
        <dbReference type="Proteomes" id="UP000311382"/>
    </source>
</evidence>
<reference evidence="5 6" key="1">
    <citation type="submission" date="2019-03" db="EMBL/GenBank/DDBJ databases">
        <title>Rhodosporidium diobovatum UCD-FST 08-225 genome sequencing, assembly, and annotation.</title>
        <authorList>
            <person name="Fakankun I.U."/>
            <person name="Fristensky B."/>
            <person name="Levin D.B."/>
        </authorList>
    </citation>
    <scope>NUCLEOTIDE SEQUENCE [LARGE SCALE GENOMIC DNA]</scope>
    <source>
        <strain evidence="5 6">UCD-FST 08-225</strain>
    </source>
</reference>
<dbReference type="InterPro" id="IPR010497">
    <property type="entry name" value="Epoxide_hydro_N"/>
</dbReference>
<feature type="active site" description="Proton acceptor" evidence="3">
    <location>
        <position position="386"/>
    </location>
</feature>
<dbReference type="GO" id="GO:0004301">
    <property type="term" value="F:epoxide hydrolase activity"/>
    <property type="evidence" value="ECO:0007669"/>
    <property type="project" value="TreeGrafter"/>
</dbReference>
<sequence length="411" mass="45667">MPAHTFAAAPKPYTVDWAAQVDELHKRLDNARWPAQEVVPLDVSETDHNNAFGLGAGPELTLMKELAQGWRDFDQGAVQERLNSFNNWTVEIEDLSIHFLHHRSTRAGAIPLVLCHGWPGGFHEFLPVIELLTEPDSADAQAFHVVVPSQPGFAFSSPPKTAKWGMEDTARVFDKLMTGLGYDKYVAQGGDWGSITARCMGALHQDHCMGVHLNFCPVPPPFPLNQFNPRTLLNWMPRLILPDAQRAKVERGVAYLEKGSAYYVMQQLTPRTPAYGLNDSPIGLLAWIGEKMVPGIEDAAKHPNPTLNREALYLTLSLYWFTGSIGSSFLPYALNPHFTTFLTSPKYHLPNFALSSFPNELFCPTPRDAGRSGVLRWFKEADDGGHFAALEKPQVFSEHVREAVAALLSAK</sequence>
<feature type="active site" description="Nucleophile" evidence="3">
    <location>
        <position position="191"/>
    </location>
</feature>
<keyword evidence="2 5" id="KW-0378">Hydrolase</keyword>
<dbReference type="SUPFAM" id="SSF53474">
    <property type="entry name" value="alpha/beta-Hydrolases"/>
    <property type="match status" value="1"/>
</dbReference>
<dbReference type="AlphaFoldDB" id="A0A5C5G130"/>
<dbReference type="EMBL" id="SOZI01000039">
    <property type="protein sequence ID" value="TNY21681.1"/>
    <property type="molecule type" value="Genomic_DNA"/>
</dbReference>
<evidence type="ECO:0000256" key="1">
    <source>
        <dbReference type="ARBA" id="ARBA00010088"/>
    </source>
</evidence>
<gene>
    <name evidence="5" type="ORF">DMC30DRAFT_350199</name>
</gene>
<evidence type="ECO:0000259" key="4">
    <source>
        <dbReference type="Pfam" id="PF06441"/>
    </source>
</evidence>
<dbReference type="Gene3D" id="3.40.50.1820">
    <property type="entry name" value="alpha/beta hydrolase"/>
    <property type="match status" value="1"/>
</dbReference>
<dbReference type="Pfam" id="PF06441">
    <property type="entry name" value="EHN"/>
    <property type="match status" value="1"/>
</dbReference>
<protein>
    <submittedName>
        <fullName evidence="5">Epoxide hydrolase</fullName>
    </submittedName>
</protein>
<comment type="similarity">
    <text evidence="1">Belongs to the peptidase S33 family.</text>
</comment>
<dbReference type="Proteomes" id="UP000311382">
    <property type="component" value="Unassembled WGS sequence"/>
</dbReference>
<organism evidence="5 6">
    <name type="scientific">Rhodotorula diobovata</name>
    <dbReference type="NCBI Taxonomy" id="5288"/>
    <lineage>
        <taxon>Eukaryota</taxon>
        <taxon>Fungi</taxon>
        <taxon>Dikarya</taxon>
        <taxon>Basidiomycota</taxon>
        <taxon>Pucciniomycotina</taxon>
        <taxon>Microbotryomycetes</taxon>
        <taxon>Sporidiobolales</taxon>
        <taxon>Sporidiobolaceae</taxon>
        <taxon>Rhodotorula</taxon>
    </lineage>
</organism>
<dbReference type="PIRSF" id="PIRSF001112">
    <property type="entry name" value="Epoxide_hydrolase"/>
    <property type="match status" value="1"/>
</dbReference>
<feature type="active site" description="Proton donor" evidence="3">
    <location>
        <position position="332"/>
    </location>
</feature>
<dbReference type="OrthoDB" id="7130006at2759"/>
<dbReference type="PANTHER" id="PTHR21661">
    <property type="entry name" value="EPOXIDE HYDROLASE 1-RELATED"/>
    <property type="match status" value="1"/>
</dbReference>
<dbReference type="SMR" id="A0A5C5G130"/>
<dbReference type="GO" id="GO:0097176">
    <property type="term" value="P:epoxide metabolic process"/>
    <property type="evidence" value="ECO:0007669"/>
    <property type="project" value="TreeGrafter"/>
</dbReference>
<dbReference type="InterPro" id="IPR000639">
    <property type="entry name" value="Epox_hydrolase-like"/>
</dbReference>
<accession>A0A5C5G130</accession>
<comment type="caution">
    <text evidence="5">The sequence shown here is derived from an EMBL/GenBank/DDBJ whole genome shotgun (WGS) entry which is preliminary data.</text>
</comment>
<keyword evidence="6" id="KW-1185">Reference proteome</keyword>
<dbReference type="PANTHER" id="PTHR21661:SF79">
    <property type="entry name" value="EPOXIDE HYDROLASE"/>
    <property type="match status" value="1"/>
</dbReference>
<dbReference type="PRINTS" id="PR00412">
    <property type="entry name" value="EPOXHYDRLASE"/>
</dbReference>
<dbReference type="InterPro" id="IPR029058">
    <property type="entry name" value="AB_hydrolase_fold"/>
</dbReference>
<name>A0A5C5G130_9BASI</name>
<evidence type="ECO:0000256" key="2">
    <source>
        <dbReference type="ARBA" id="ARBA00022801"/>
    </source>
</evidence>
<evidence type="ECO:0000313" key="5">
    <source>
        <dbReference type="EMBL" id="TNY21681.1"/>
    </source>
</evidence>
<feature type="domain" description="Epoxide hydrolase N-terminal" evidence="4">
    <location>
        <begin position="11"/>
        <end position="125"/>
    </location>
</feature>
<dbReference type="InterPro" id="IPR016292">
    <property type="entry name" value="Epoxide_hydrolase"/>
</dbReference>